<keyword evidence="2" id="KW-1185">Reference proteome</keyword>
<sequence length="88" mass="9049">MGPKANGALELLVVVVGEPALLLGADRHEGLSLGDSARMDELVGGEEARLEDFGVGDDDLGAGTGEDFGVAVVSYFPSTTMQLLGKMI</sequence>
<organism evidence="1 2">
    <name type="scientific">Olea europaea subsp. europaea</name>
    <dbReference type="NCBI Taxonomy" id="158383"/>
    <lineage>
        <taxon>Eukaryota</taxon>
        <taxon>Viridiplantae</taxon>
        <taxon>Streptophyta</taxon>
        <taxon>Embryophyta</taxon>
        <taxon>Tracheophyta</taxon>
        <taxon>Spermatophyta</taxon>
        <taxon>Magnoliopsida</taxon>
        <taxon>eudicotyledons</taxon>
        <taxon>Gunneridae</taxon>
        <taxon>Pentapetalae</taxon>
        <taxon>asterids</taxon>
        <taxon>lamiids</taxon>
        <taxon>Lamiales</taxon>
        <taxon>Oleaceae</taxon>
        <taxon>Oleeae</taxon>
        <taxon>Olea</taxon>
    </lineage>
</organism>
<dbReference type="AlphaFoldDB" id="A0A8S0S5B5"/>
<dbReference type="EMBL" id="CACTIH010003897">
    <property type="protein sequence ID" value="CAA2987008.1"/>
    <property type="molecule type" value="Genomic_DNA"/>
</dbReference>
<accession>A0A8S0S5B5</accession>
<protein>
    <submittedName>
        <fullName evidence="1">Uncharacterized protein</fullName>
    </submittedName>
</protein>
<name>A0A8S0S5B5_OLEEU</name>
<comment type="caution">
    <text evidence="1">The sequence shown here is derived from an EMBL/GenBank/DDBJ whole genome shotgun (WGS) entry which is preliminary data.</text>
</comment>
<proteinExistence type="predicted"/>
<dbReference type="Proteomes" id="UP000594638">
    <property type="component" value="Unassembled WGS sequence"/>
</dbReference>
<evidence type="ECO:0000313" key="2">
    <source>
        <dbReference type="Proteomes" id="UP000594638"/>
    </source>
</evidence>
<reference evidence="1 2" key="1">
    <citation type="submission" date="2019-12" db="EMBL/GenBank/DDBJ databases">
        <authorList>
            <person name="Alioto T."/>
            <person name="Alioto T."/>
            <person name="Gomez Garrido J."/>
        </authorList>
    </citation>
    <scope>NUCLEOTIDE SEQUENCE [LARGE SCALE GENOMIC DNA]</scope>
</reference>
<dbReference type="Gramene" id="OE9A008008T1">
    <property type="protein sequence ID" value="OE9A008008C1"/>
    <property type="gene ID" value="OE9A008008"/>
</dbReference>
<gene>
    <name evidence="1" type="ORF">OLEA9_A008008</name>
</gene>
<evidence type="ECO:0000313" key="1">
    <source>
        <dbReference type="EMBL" id="CAA2987008.1"/>
    </source>
</evidence>